<evidence type="ECO:0000256" key="1">
    <source>
        <dbReference type="SAM" id="MobiDB-lite"/>
    </source>
</evidence>
<sequence>MPLQDRQLDFEDFSSDTEKLSAILKRTEVSSQKHKLSYEYYRARKFVLLYPSLLACLAVGILGFTVTTDAIKRHMKVGNTQVEDMITLVVGCLGFFIGMNLLLMNQWDFSSRESMHLAALMELDALSDKVRFWKMDRRVGHDATGNDDVDDTLNASGRSFNEIERKALGVVEAPDSHKTALVVASGKTLKKVEKEIKQKTKQAKKTEVKRSDVSRAWPLSTPDIDHVIDRSMKRVARLISKDYRAPIKVECCGFTIFRCCCRKRNPKSGLLTGIVDAIDARERELWDMREDVRGVGNFIDSGDRPHGGRDILEEDAYEAERQLQRMEDEGYSYYSRGRDESSYYNDEETAYTETGNSYSRGVAKYDVQSRGRGNGRAPSRRQDRLPAWDEASESQWG</sequence>
<evidence type="ECO:0000313" key="4">
    <source>
        <dbReference type="Proteomes" id="UP000266841"/>
    </source>
</evidence>
<proteinExistence type="predicted"/>
<dbReference type="eggNOG" id="ENOG502T3X6">
    <property type="taxonomic scope" value="Eukaryota"/>
</dbReference>
<dbReference type="OMA" id="VECCGFT"/>
<protein>
    <submittedName>
        <fullName evidence="3">Uncharacterized protein</fullName>
    </submittedName>
</protein>
<reference evidence="3 4" key="1">
    <citation type="journal article" date="2012" name="Genome Biol.">
        <title>Genome and low-iron response of an oceanic diatom adapted to chronic iron limitation.</title>
        <authorList>
            <person name="Lommer M."/>
            <person name="Specht M."/>
            <person name="Roy A.S."/>
            <person name="Kraemer L."/>
            <person name="Andreson R."/>
            <person name="Gutowska M.A."/>
            <person name="Wolf J."/>
            <person name="Bergner S.V."/>
            <person name="Schilhabel M.B."/>
            <person name="Klostermeier U.C."/>
            <person name="Beiko R.G."/>
            <person name="Rosenstiel P."/>
            <person name="Hippler M."/>
            <person name="Laroche J."/>
        </authorList>
    </citation>
    <scope>NUCLEOTIDE SEQUENCE [LARGE SCALE GENOMIC DNA]</scope>
    <source>
        <strain evidence="3 4">CCMP1005</strain>
    </source>
</reference>
<feature type="region of interest" description="Disordered" evidence="1">
    <location>
        <begin position="344"/>
        <end position="397"/>
    </location>
</feature>
<evidence type="ECO:0000256" key="2">
    <source>
        <dbReference type="SAM" id="Phobius"/>
    </source>
</evidence>
<keyword evidence="2" id="KW-0812">Transmembrane</keyword>
<accession>K0R2L0</accession>
<keyword evidence="2" id="KW-0472">Membrane</keyword>
<feature type="transmembrane region" description="Helical" evidence="2">
    <location>
        <begin position="46"/>
        <end position="65"/>
    </location>
</feature>
<keyword evidence="2" id="KW-1133">Transmembrane helix</keyword>
<evidence type="ECO:0000313" key="3">
    <source>
        <dbReference type="EMBL" id="EJK46918.1"/>
    </source>
</evidence>
<feature type="transmembrane region" description="Helical" evidence="2">
    <location>
        <begin position="85"/>
        <end position="103"/>
    </location>
</feature>
<dbReference type="AlphaFoldDB" id="K0R2L0"/>
<keyword evidence="4" id="KW-1185">Reference proteome</keyword>
<gene>
    <name evidence="3" type="ORF">THAOC_34395</name>
</gene>
<dbReference type="Proteomes" id="UP000266841">
    <property type="component" value="Unassembled WGS sequence"/>
</dbReference>
<dbReference type="EMBL" id="AGNL01047459">
    <property type="protein sequence ID" value="EJK46918.1"/>
    <property type="molecule type" value="Genomic_DNA"/>
</dbReference>
<dbReference type="OrthoDB" id="10451586at2759"/>
<organism evidence="3 4">
    <name type="scientific">Thalassiosira oceanica</name>
    <name type="common">Marine diatom</name>
    <dbReference type="NCBI Taxonomy" id="159749"/>
    <lineage>
        <taxon>Eukaryota</taxon>
        <taxon>Sar</taxon>
        <taxon>Stramenopiles</taxon>
        <taxon>Ochrophyta</taxon>
        <taxon>Bacillariophyta</taxon>
        <taxon>Coscinodiscophyceae</taxon>
        <taxon>Thalassiosirophycidae</taxon>
        <taxon>Thalassiosirales</taxon>
        <taxon>Thalassiosiraceae</taxon>
        <taxon>Thalassiosira</taxon>
    </lineage>
</organism>
<name>K0R2L0_THAOC</name>
<comment type="caution">
    <text evidence="3">The sequence shown here is derived from an EMBL/GenBank/DDBJ whole genome shotgun (WGS) entry which is preliminary data.</text>
</comment>